<dbReference type="InterPro" id="IPR002734">
    <property type="entry name" value="RibDG_C"/>
</dbReference>
<gene>
    <name evidence="2" type="ORF">GCM10023143_05640</name>
</gene>
<organism evidence="2 3">
    <name type="scientific">Compostibacter hankyongensis</name>
    <dbReference type="NCBI Taxonomy" id="1007089"/>
    <lineage>
        <taxon>Bacteria</taxon>
        <taxon>Pseudomonadati</taxon>
        <taxon>Bacteroidota</taxon>
        <taxon>Chitinophagia</taxon>
        <taxon>Chitinophagales</taxon>
        <taxon>Chitinophagaceae</taxon>
        <taxon>Compostibacter</taxon>
    </lineage>
</organism>
<reference evidence="3" key="1">
    <citation type="journal article" date="2019" name="Int. J. Syst. Evol. Microbiol.">
        <title>The Global Catalogue of Microorganisms (GCM) 10K type strain sequencing project: providing services to taxonomists for standard genome sequencing and annotation.</title>
        <authorList>
            <consortium name="The Broad Institute Genomics Platform"/>
            <consortium name="The Broad Institute Genome Sequencing Center for Infectious Disease"/>
            <person name="Wu L."/>
            <person name="Ma J."/>
        </authorList>
    </citation>
    <scope>NUCLEOTIDE SEQUENCE [LARGE SCALE GENOMIC DNA]</scope>
    <source>
        <strain evidence="3">JCM 17664</strain>
    </source>
</reference>
<comment type="caution">
    <text evidence="2">The sequence shown here is derived from an EMBL/GenBank/DDBJ whole genome shotgun (WGS) entry which is preliminary data.</text>
</comment>
<evidence type="ECO:0000313" key="3">
    <source>
        <dbReference type="Proteomes" id="UP001501207"/>
    </source>
</evidence>
<dbReference type="Proteomes" id="UP001501207">
    <property type="component" value="Unassembled WGS sequence"/>
</dbReference>
<sequence>MRKLITFNMMSLDGFFEGPGGELDWHHVDGEFNEFALEQIGTADTLLFGRKTYELMAGYWPTPEAATDDPAVASIMNSYPKIVFSETLDKADWNNTRLVKEPVAEAVTRLKQQPGKDMLLLGSAFLSSTLMQHRLIDEFRVMINPVVLGKGNPLFLPAQDKLELQLLKVKVFNSGNVLLFYQPVRK</sequence>
<accession>A0ABP8FFU9</accession>
<dbReference type="EMBL" id="BAABFN010000001">
    <property type="protein sequence ID" value="GAA4302871.1"/>
    <property type="molecule type" value="Genomic_DNA"/>
</dbReference>
<dbReference type="Gene3D" id="3.40.430.10">
    <property type="entry name" value="Dihydrofolate Reductase, subunit A"/>
    <property type="match status" value="1"/>
</dbReference>
<proteinExistence type="predicted"/>
<dbReference type="InterPro" id="IPR024072">
    <property type="entry name" value="DHFR-like_dom_sf"/>
</dbReference>
<dbReference type="InterPro" id="IPR050765">
    <property type="entry name" value="Riboflavin_Biosynth_HTPR"/>
</dbReference>
<keyword evidence="3" id="KW-1185">Reference proteome</keyword>
<dbReference type="RefSeq" id="WP_344975011.1">
    <property type="nucleotide sequence ID" value="NZ_BAABFN010000001.1"/>
</dbReference>
<protein>
    <submittedName>
        <fullName evidence="2">Dihydrofolate reductase family protein</fullName>
    </submittedName>
</protein>
<dbReference type="PANTHER" id="PTHR38011:SF11">
    <property type="entry name" value="2,5-DIAMINO-6-RIBOSYLAMINO-4(3H)-PYRIMIDINONE 5'-PHOSPHATE REDUCTASE"/>
    <property type="match status" value="1"/>
</dbReference>
<feature type="domain" description="Bacterial bifunctional deaminase-reductase C-terminal" evidence="1">
    <location>
        <begin position="2"/>
        <end position="177"/>
    </location>
</feature>
<dbReference type="Pfam" id="PF01872">
    <property type="entry name" value="RibD_C"/>
    <property type="match status" value="1"/>
</dbReference>
<name>A0ABP8FFU9_9BACT</name>
<dbReference type="SUPFAM" id="SSF53597">
    <property type="entry name" value="Dihydrofolate reductase-like"/>
    <property type="match status" value="1"/>
</dbReference>
<evidence type="ECO:0000259" key="1">
    <source>
        <dbReference type="Pfam" id="PF01872"/>
    </source>
</evidence>
<dbReference type="PANTHER" id="PTHR38011">
    <property type="entry name" value="DIHYDROFOLATE REDUCTASE FAMILY PROTEIN (AFU_ORTHOLOGUE AFUA_8G06820)"/>
    <property type="match status" value="1"/>
</dbReference>
<evidence type="ECO:0000313" key="2">
    <source>
        <dbReference type="EMBL" id="GAA4302871.1"/>
    </source>
</evidence>